<reference evidence="4 5" key="1">
    <citation type="submission" date="2022-11" db="EMBL/GenBank/DDBJ databases">
        <title>Haliovirga abyssi gen. nov., sp. nov., a mesophilic fermentative bacterium isolated from the Iheya North hydrothermal field and the proposal of Haliovirgaceae fam. nov.</title>
        <authorList>
            <person name="Miyazaki U."/>
            <person name="Tame A."/>
            <person name="Miyazaki J."/>
            <person name="Takai K."/>
            <person name="Sawayama S."/>
            <person name="Kitajima M."/>
            <person name="Okamoto A."/>
            <person name="Nakagawa S."/>
        </authorList>
    </citation>
    <scope>NUCLEOTIDE SEQUENCE [LARGE SCALE GENOMIC DNA]</scope>
    <source>
        <strain evidence="4 5">IC12</strain>
    </source>
</reference>
<feature type="chain" id="PRO_5043358746" description="Glucodextranase-like C-terminal domain-containing protein" evidence="2">
    <location>
        <begin position="18"/>
        <end position="276"/>
    </location>
</feature>
<gene>
    <name evidence="4" type="ORF">HLVA_06740</name>
</gene>
<dbReference type="KEGG" id="haby:HLVA_06740"/>
<sequence>MKRLLVVSTLVAGILLAGGCGKTASPAGGTKVVKAAKSAVLFSKEDVAGDDTGAGTYVYPTDKVFVPGAFDLLGVTVKDAGDSYAISLKIATDFKNDWKSAGGWDVQMFDVYFNLGTGKHHQTISGRHVKIAEGWDVAVMVGPDKPTRMRKEIDDKNSDVADDVSDPENLVDDVLIPDEISIEGDTLTAKISKDKIGDLSKLNGVQAFVLGAEGYPSKEDTYNRVVNEYAAQYRFGGGSDYFGDPNVMDILGDNSKLADYKSDEGTSEYPTVDLVK</sequence>
<evidence type="ECO:0000313" key="4">
    <source>
        <dbReference type="EMBL" id="BDU50105.1"/>
    </source>
</evidence>
<protein>
    <recommendedName>
        <fullName evidence="3">Glucodextranase-like C-terminal domain-containing protein</fullName>
    </recommendedName>
</protein>
<evidence type="ECO:0000256" key="1">
    <source>
        <dbReference type="SAM" id="MobiDB-lite"/>
    </source>
</evidence>
<feature type="domain" description="Glucodextranase-like C-terminal" evidence="3">
    <location>
        <begin position="43"/>
        <end position="254"/>
    </location>
</feature>
<accession>A0AAU9DXJ2</accession>
<dbReference type="RefSeq" id="WP_307905041.1">
    <property type="nucleotide sequence ID" value="NZ_AP027059.1"/>
</dbReference>
<organism evidence="4 5">
    <name type="scientific">Haliovirga abyssi</name>
    <dbReference type="NCBI Taxonomy" id="2996794"/>
    <lineage>
        <taxon>Bacteria</taxon>
        <taxon>Fusobacteriati</taxon>
        <taxon>Fusobacteriota</taxon>
        <taxon>Fusobacteriia</taxon>
        <taxon>Fusobacteriales</taxon>
        <taxon>Haliovirgaceae</taxon>
        <taxon>Haliovirga</taxon>
    </lineage>
</organism>
<evidence type="ECO:0000313" key="5">
    <source>
        <dbReference type="Proteomes" id="UP001321582"/>
    </source>
</evidence>
<feature type="signal peptide" evidence="2">
    <location>
        <begin position="1"/>
        <end position="17"/>
    </location>
</feature>
<feature type="region of interest" description="Disordered" evidence="1">
    <location>
        <begin position="257"/>
        <end position="276"/>
    </location>
</feature>
<name>A0AAU9DXJ2_9FUSO</name>
<dbReference type="AlphaFoldDB" id="A0AAU9DXJ2"/>
<dbReference type="EMBL" id="AP027059">
    <property type="protein sequence ID" value="BDU50105.1"/>
    <property type="molecule type" value="Genomic_DNA"/>
</dbReference>
<dbReference type="SUPFAM" id="SSF49344">
    <property type="entry name" value="CBD9-like"/>
    <property type="match status" value="1"/>
</dbReference>
<dbReference type="Gene3D" id="2.60.40.1190">
    <property type="match status" value="1"/>
</dbReference>
<dbReference type="Pfam" id="PF09985">
    <property type="entry name" value="Glucodextran_C"/>
    <property type="match status" value="1"/>
</dbReference>
<proteinExistence type="predicted"/>
<keyword evidence="5" id="KW-1185">Reference proteome</keyword>
<evidence type="ECO:0000256" key="2">
    <source>
        <dbReference type="SAM" id="SignalP"/>
    </source>
</evidence>
<dbReference type="PROSITE" id="PS51257">
    <property type="entry name" value="PROKAR_LIPOPROTEIN"/>
    <property type="match status" value="1"/>
</dbReference>
<dbReference type="InterPro" id="IPR019248">
    <property type="entry name" value="Glucodextran_C"/>
</dbReference>
<dbReference type="Proteomes" id="UP001321582">
    <property type="component" value="Chromosome"/>
</dbReference>
<keyword evidence="2" id="KW-0732">Signal</keyword>
<evidence type="ECO:0000259" key="3">
    <source>
        <dbReference type="Pfam" id="PF09985"/>
    </source>
</evidence>